<dbReference type="EMBL" id="CP001322">
    <property type="protein sequence ID" value="ACL06815.1"/>
    <property type="molecule type" value="Genomic_DNA"/>
</dbReference>
<dbReference type="NCBIfam" id="TIGR02517">
    <property type="entry name" value="type_II_gspD"/>
    <property type="match status" value="1"/>
</dbReference>
<evidence type="ECO:0000256" key="1">
    <source>
        <dbReference type="ARBA" id="ARBA00004442"/>
    </source>
</evidence>
<name>B8FE34_DESAL</name>
<evidence type="ECO:0000256" key="11">
    <source>
        <dbReference type="SAM" id="MobiDB-lite"/>
    </source>
</evidence>
<dbReference type="PANTHER" id="PTHR30332:SF24">
    <property type="entry name" value="SECRETIN GSPD-RELATED"/>
    <property type="match status" value="1"/>
</dbReference>
<gene>
    <name evidence="16" type="ordered locus">Dalk_5145</name>
</gene>
<keyword evidence="17" id="KW-1185">Reference proteome</keyword>
<reference evidence="16 17" key="1">
    <citation type="journal article" date="2012" name="Environ. Microbiol.">
        <title>The genome sequence of Desulfatibacillum alkenivorans AK-01: a blueprint for anaerobic alkane oxidation.</title>
        <authorList>
            <person name="Callaghan A.V."/>
            <person name="Morris B.E."/>
            <person name="Pereira I.A."/>
            <person name="McInerney M.J."/>
            <person name="Austin R.N."/>
            <person name="Groves J.T."/>
            <person name="Kukor J.J."/>
            <person name="Suflita J.M."/>
            <person name="Young L.Y."/>
            <person name="Zylstra G.J."/>
            <person name="Wawrik B."/>
        </authorList>
    </citation>
    <scope>NUCLEOTIDE SEQUENCE [LARGE SCALE GENOMIC DNA]</scope>
    <source>
        <strain evidence="16 17">AK-01</strain>
    </source>
</reference>
<organism evidence="16 17">
    <name type="scientific">Desulfatibacillum aliphaticivorans</name>
    <dbReference type="NCBI Taxonomy" id="218208"/>
    <lineage>
        <taxon>Bacteria</taxon>
        <taxon>Pseudomonadati</taxon>
        <taxon>Thermodesulfobacteriota</taxon>
        <taxon>Desulfobacteria</taxon>
        <taxon>Desulfobacterales</taxon>
        <taxon>Desulfatibacillaceae</taxon>
        <taxon>Desulfatibacillum</taxon>
    </lineage>
</organism>
<keyword evidence="3 10" id="KW-0813">Transport</keyword>
<dbReference type="InterPro" id="IPR004846">
    <property type="entry name" value="T2SS/T3SS_dom"/>
</dbReference>
<proteinExistence type="inferred from homology"/>
<sequence length="716" mass="78590">MIKATHKRRMMTHMAKSLRFMLALLAVAILLGTNVQAARVTGADSSNGVEEILEPSDSGVDQEDEGLIQIDFEDAEIAEFVKYISEVTGKNFVLDSKVRGKITIMSPKKVTPDEAYQVFLSVLEVYGYATVKVGSLTKVVPAPDAKTKNPETRLFDHRISETDKVVTQLISMDFAQVEDVVKLFQPMVSKGSLLVAYSPTNTLIVTDVESNIQRLVKILKAIDVHGVGEELTVVPLTHAGAAEMAKLATTLFESKGNTSSRPRVNTKSKNAQTVAATGDVVKIVADERTNSLIILASKDDTEAILSFVELLDKEQPTGEGKIQVVYLQNATAEEVVKVLQALPGKQTDTKNKAEAPVVSKDVQISADKATNSIIIVADKEDFKVLKDVIEKLDIPRSMVYIEALIMEVSTDKAFELGVEWRLGDNFEVNGDQAVGWAGSGGAGSEGAYTLFPTTAEIASGVAGFPTAFSMGVIGENIKIGDIYFPTLGAVMRAYKNDSDVHILSAPHILATNNEESEIYVGKNVPYVTRQDTSSSSVDYTSYEYRDVGVTLKITPQISQERLVRLDVFQEVTRLIETAGTTTQPTTYKRKADTTVIVKDGNTIVIGGLIDESTEGGTYKVPCLGDIPWLGWAFRSKTEKREKTNLYVFLTPRIIQTPTEAKEISEKKIESIKEVEKNVIELYKRKPEQVINVEDYLPNSPEKVDEFQEPAEEETPE</sequence>
<dbReference type="Pfam" id="PF21305">
    <property type="entry name" value="type_II_gspD_N0"/>
    <property type="match status" value="1"/>
</dbReference>
<evidence type="ECO:0000259" key="14">
    <source>
        <dbReference type="Pfam" id="PF03958"/>
    </source>
</evidence>
<keyword evidence="8" id="KW-0472">Membrane</keyword>
<dbReference type="Pfam" id="PF00263">
    <property type="entry name" value="Secretin"/>
    <property type="match status" value="1"/>
</dbReference>
<evidence type="ECO:0000256" key="10">
    <source>
        <dbReference type="RuleBase" id="RU004004"/>
    </source>
</evidence>
<feature type="domain" description="NolW-like" evidence="14">
    <location>
        <begin position="233"/>
        <end position="316"/>
    </location>
</feature>
<evidence type="ECO:0000256" key="7">
    <source>
        <dbReference type="ARBA" id="ARBA00022927"/>
    </source>
</evidence>
<evidence type="ECO:0000259" key="13">
    <source>
        <dbReference type="Pfam" id="PF00263"/>
    </source>
</evidence>
<dbReference type="InterPro" id="IPR049371">
    <property type="entry name" value="GspD-like_N0"/>
</dbReference>
<evidence type="ECO:0000256" key="2">
    <source>
        <dbReference type="ARBA" id="ARBA00006980"/>
    </source>
</evidence>
<feature type="chain" id="PRO_5002871591" evidence="12">
    <location>
        <begin position="38"/>
        <end position="716"/>
    </location>
</feature>
<dbReference type="InterPro" id="IPR050810">
    <property type="entry name" value="Bact_Secretion_Sys_Channel"/>
</dbReference>
<feature type="domain" description="NolW-like" evidence="14">
    <location>
        <begin position="167"/>
        <end position="224"/>
    </location>
</feature>
<dbReference type="HOGENOM" id="CLU_006756_1_1_7"/>
<feature type="region of interest" description="Disordered" evidence="11">
    <location>
        <begin position="693"/>
        <end position="716"/>
    </location>
</feature>
<keyword evidence="5" id="KW-0812">Transmembrane</keyword>
<dbReference type="Proteomes" id="UP000000739">
    <property type="component" value="Chromosome"/>
</dbReference>
<feature type="domain" description="NolW-like" evidence="14">
    <location>
        <begin position="323"/>
        <end position="397"/>
    </location>
</feature>
<dbReference type="GO" id="GO:0009279">
    <property type="term" value="C:cell outer membrane"/>
    <property type="evidence" value="ECO:0007669"/>
    <property type="project" value="UniProtKB-SubCell"/>
</dbReference>
<dbReference type="InterPro" id="IPR005644">
    <property type="entry name" value="NolW-like"/>
</dbReference>
<dbReference type="PRINTS" id="PR00811">
    <property type="entry name" value="BCTERIALGSPD"/>
</dbReference>
<evidence type="ECO:0000256" key="12">
    <source>
        <dbReference type="SAM" id="SignalP"/>
    </source>
</evidence>
<dbReference type="eggNOG" id="COG1450">
    <property type="taxonomic scope" value="Bacteria"/>
</dbReference>
<feature type="domain" description="GspD-like N0" evidence="15">
    <location>
        <begin position="70"/>
        <end position="139"/>
    </location>
</feature>
<dbReference type="InterPro" id="IPR001775">
    <property type="entry name" value="GspD/PilQ"/>
</dbReference>
<dbReference type="Gene3D" id="3.30.1370.120">
    <property type="match status" value="3"/>
</dbReference>
<dbReference type="GO" id="GO:0015628">
    <property type="term" value="P:protein secretion by the type II secretion system"/>
    <property type="evidence" value="ECO:0007669"/>
    <property type="project" value="InterPro"/>
</dbReference>
<keyword evidence="6 12" id="KW-0732">Signal</keyword>
<feature type="signal peptide" evidence="12">
    <location>
        <begin position="1"/>
        <end position="37"/>
    </location>
</feature>
<keyword evidence="9" id="KW-0998">Cell outer membrane</keyword>
<dbReference type="PANTHER" id="PTHR30332">
    <property type="entry name" value="PROBABLE GENERAL SECRETION PATHWAY PROTEIN D"/>
    <property type="match status" value="1"/>
</dbReference>
<evidence type="ECO:0000256" key="6">
    <source>
        <dbReference type="ARBA" id="ARBA00022729"/>
    </source>
</evidence>
<dbReference type="Pfam" id="PF03958">
    <property type="entry name" value="Secretin_N"/>
    <property type="match status" value="3"/>
</dbReference>
<evidence type="ECO:0000259" key="15">
    <source>
        <dbReference type="Pfam" id="PF21305"/>
    </source>
</evidence>
<evidence type="ECO:0000313" key="16">
    <source>
        <dbReference type="EMBL" id="ACL06815.1"/>
    </source>
</evidence>
<feature type="domain" description="Type II/III secretion system secretin-like" evidence="13">
    <location>
        <begin position="493"/>
        <end position="655"/>
    </location>
</feature>
<evidence type="ECO:0000256" key="9">
    <source>
        <dbReference type="ARBA" id="ARBA00023237"/>
    </source>
</evidence>
<evidence type="ECO:0000313" key="17">
    <source>
        <dbReference type="Proteomes" id="UP000000739"/>
    </source>
</evidence>
<accession>B8FE34</accession>
<dbReference type="GO" id="GO:0015627">
    <property type="term" value="C:type II protein secretion system complex"/>
    <property type="evidence" value="ECO:0007669"/>
    <property type="project" value="InterPro"/>
</dbReference>
<dbReference type="InterPro" id="IPR038591">
    <property type="entry name" value="NolW-like_sf"/>
</dbReference>
<dbReference type="KEGG" id="dal:Dalk_5145"/>
<dbReference type="InterPro" id="IPR013356">
    <property type="entry name" value="T2SS_GspD"/>
</dbReference>
<evidence type="ECO:0000256" key="5">
    <source>
        <dbReference type="ARBA" id="ARBA00022692"/>
    </source>
</evidence>
<feature type="compositionally biased region" description="Acidic residues" evidence="11">
    <location>
        <begin position="706"/>
        <end position="716"/>
    </location>
</feature>
<evidence type="ECO:0000256" key="4">
    <source>
        <dbReference type="ARBA" id="ARBA00022452"/>
    </source>
</evidence>
<protein>
    <submittedName>
        <fullName evidence="16">General secretion pathway protein D</fullName>
    </submittedName>
</protein>
<evidence type="ECO:0000256" key="3">
    <source>
        <dbReference type="ARBA" id="ARBA00022448"/>
    </source>
</evidence>
<keyword evidence="4" id="KW-1134">Transmembrane beta strand</keyword>
<comment type="subcellular location">
    <subcellularLocation>
        <location evidence="1 10">Cell outer membrane</location>
    </subcellularLocation>
</comment>
<evidence type="ECO:0000256" key="8">
    <source>
        <dbReference type="ARBA" id="ARBA00023136"/>
    </source>
</evidence>
<dbReference type="AlphaFoldDB" id="B8FE34"/>
<comment type="similarity">
    <text evidence="2">Belongs to the bacterial secretin family. GSP D subfamily.</text>
</comment>
<keyword evidence="7" id="KW-0653">Protein transport</keyword>